<organism evidence="1 2">
    <name type="scientific">Oleiphilus messinensis</name>
    <dbReference type="NCBI Taxonomy" id="141451"/>
    <lineage>
        <taxon>Bacteria</taxon>
        <taxon>Pseudomonadati</taxon>
        <taxon>Pseudomonadota</taxon>
        <taxon>Gammaproteobacteria</taxon>
        <taxon>Oceanospirillales</taxon>
        <taxon>Oleiphilaceae</taxon>
        <taxon>Oleiphilus</taxon>
    </lineage>
</organism>
<proteinExistence type="predicted"/>
<dbReference type="Proteomes" id="UP000196027">
    <property type="component" value="Chromosome"/>
</dbReference>
<reference evidence="1 2" key="1">
    <citation type="submission" date="2017-05" db="EMBL/GenBank/DDBJ databases">
        <title>Genomic insights into alkan degradation activity of Oleiphilus messinensis.</title>
        <authorList>
            <person name="Kozyavkin S.A."/>
            <person name="Slesarev A.I."/>
            <person name="Golyshin P.N."/>
            <person name="Korzhenkov A."/>
            <person name="Golyshina O.N."/>
            <person name="Toshchakov S.V."/>
        </authorList>
    </citation>
    <scope>NUCLEOTIDE SEQUENCE [LARGE SCALE GENOMIC DNA]</scope>
    <source>
        <strain evidence="1 2">ME102</strain>
    </source>
</reference>
<evidence type="ECO:0000313" key="2">
    <source>
        <dbReference type="Proteomes" id="UP000196027"/>
    </source>
</evidence>
<dbReference type="KEGG" id="ome:OLMES_1185"/>
<keyword evidence="2" id="KW-1185">Reference proteome</keyword>
<name>A0A1Y0I456_9GAMM</name>
<gene>
    <name evidence="1" type="ORF">OLMES_1185</name>
</gene>
<sequence>MAIQTYASGYNPLPRVLNRKQIKNLSLIQPCTSAQVSLLSVLGRITLRLHRAPEHNSTFAELHLGH</sequence>
<accession>A0A1Y0I456</accession>
<protein>
    <submittedName>
        <fullName evidence="1">Uncharacterized protein</fullName>
    </submittedName>
</protein>
<dbReference type="AlphaFoldDB" id="A0A1Y0I456"/>
<dbReference type="EMBL" id="CP021425">
    <property type="protein sequence ID" value="ARU55267.1"/>
    <property type="molecule type" value="Genomic_DNA"/>
</dbReference>
<evidence type="ECO:0000313" key="1">
    <source>
        <dbReference type="EMBL" id="ARU55267.1"/>
    </source>
</evidence>